<feature type="domain" description="F5/8 type C" evidence="9">
    <location>
        <begin position="1212"/>
        <end position="1326"/>
    </location>
</feature>
<dbReference type="GO" id="GO:0016829">
    <property type="term" value="F:lyase activity"/>
    <property type="evidence" value="ECO:0007669"/>
    <property type="project" value="InterPro"/>
</dbReference>
<dbReference type="InterPro" id="IPR058094">
    <property type="entry name" value="Ig-like_OmpL47-like"/>
</dbReference>
<keyword evidence="3" id="KW-0964">Secreted</keyword>
<dbReference type="SUPFAM" id="SSF49899">
    <property type="entry name" value="Concanavalin A-like lectins/glucanases"/>
    <property type="match status" value="1"/>
</dbReference>
<dbReference type="NCBIfam" id="NF033679">
    <property type="entry name" value="DNRLRE_dom"/>
    <property type="match status" value="1"/>
</dbReference>
<dbReference type="InterPro" id="IPR036116">
    <property type="entry name" value="FN3_sf"/>
</dbReference>
<dbReference type="Pfam" id="PF00041">
    <property type="entry name" value="fn3"/>
    <property type="match status" value="1"/>
</dbReference>
<reference evidence="11" key="1">
    <citation type="submission" date="2022-02" db="EMBL/GenBank/DDBJ databases">
        <title>Paenibacillus sp. MBLB1832 Whole Genome Shotgun Sequencing.</title>
        <authorList>
            <person name="Hwang C.Y."/>
            <person name="Cho E.-S."/>
            <person name="Seo M.-J."/>
        </authorList>
    </citation>
    <scope>NUCLEOTIDE SEQUENCE</scope>
    <source>
        <strain evidence="11">MBLB1832</strain>
    </source>
</reference>
<dbReference type="SUPFAM" id="SSF49265">
    <property type="entry name" value="Fibronectin type III"/>
    <property type="match status" value="1"/>
</dbReference>
<dbReference type="RefSeq" id="WP_314802786.1">
    <property type="nucleotide sequence ID" value="NZ_CP130319.1"/>
</dbReference>
<dbReference type="InterPro" id="IPR000421">
    <property type="entry name" value="FA58C"/>
</dbReference>
<dbReference type="KEGG" id="proo:MJB10_06615"/>
<dbReference type="InterPro" id="IPR013783">
    <property type="entry name" value="Ig-like_fold"/>
</dbReference>
<dbReference type="NCBIfam" id="NF047446">
    <property type="entry name" value="barrel_OmpL47"/>
    <property type="match status" value="3"/>
</dbReference>
<keyword evidence="12" id="KW-1185">Reference proteome</keyword>
<evidence type="ECO:0000256" key="5">
    <source>
        <dbReference type="ARBA" id="ARBA00023001"/>
    </source>
</evidence>
<dbReference type="InterPro" id="IPR003343">
    <property type="entry name" value="Big_2"/>
</dbReference>
<dbReference type="Pfam" id="PF24517">
    <property type="entry name" value="CBM96"/>
    <property type="match status" value="1"/>
</dbReference>
<dbReference type="SUPFAM" id="SSF81296">
    <property type="entry name" value="E set domains"/>
    <property type="match status" value="1"/>
</dbReference>
<keyword evidence="5" id="KW-0136">Cellulose degradation</keyword>
<dbReference type="PROSITE" id="PS50853">
    <property type="entry name" value="FN3"/>
    <property type="match status" value="1"/>
</dbReference>
<dbReference type="SMART" id="SM00635">
    <property type="entry name" value="BID_2"/>
    <property type="match status" value="2"/>
</dbReference>
<evidence type="ECO:0000256" key="3">
    <source>
        <dbReference type="ARBA" id="ARBA00022525"/>
    </source>
</evidence>
<dbReference type="SUPFAM" id="SSF49373">
    <property type="entry name" value="Invasin/intimin cell-adhesion fragments"/>
    <property type="match status" value="2"/>
</dbReference>
<dbReference type="Gene3D" id="1.50.10.100">
    <property type="entry name" value="Chondroitin AC/alginate lyase"/>
    <property type="match status" value="1"/>
</dbReference>
<evidence type="ECO:0000256" key="4">
    <source>
        <dbReference type="ARBA" id="ARBA00022729"/>
    </source>
</evidence>
<dbReference type="Gene3D" id="2.70.98.70">
    <property type="match status" value="1"/>
</dbReference>
<dbReference type="InterPro" id="IPR005102">
    <property type="entry name" value="Carbo-bd_X2"/>
</dbReference>
<name>A0AA96RLT9_9BACL</name>
<dbReference type="Pfam" id="PF03442">
    <property type="entry name" value="CBM_X2"/>
    <property type="match status" value="1"/>
</dbReference>
<dbReference type="Pfam" id="PF02368">
    <property type="entry name" value="Big_2"/>
    <property type="match status" value="2"/>
</dbReference>
<dbReference type="Gene3D" id="2.60.120.260">
    <property type="entry name" value="Galactose-binding domain-like"/>
    <property type="match status" value="1"/>
</dbReference>
<dbReference type="InterPro" id="IPR003961">
    <property type="entry name" value="FN3_dom"/>
</dbReference>
<dbReference type="InterPro" id="IPR008964">
    <property type="entry name" value="Invasin/intimin_cell_adhesion"/>
</dbReference>
<organism evidence="11 12">
    <name type="scientific">Paenibacillus roseopurpureus</name>
    <dbReference type="NCBI Taxonomy" id="2918901"/>
    <lineage>
        <taxon>Bacteria</taxon>
        <taxon>Bacillati</taxon>
        <taxon>Bacillota</taxon>
        <taxon>Bacilli</taxon>
        <taxon>Bacillales</taxon>
        <taxon>Paenibacillaceae</taxon>
        <taxon>Paenibacillus</taxon>
    </lineage>
</organism>
<dbReference type="PANTHER" id="PTHR38045">
    <property type="entry name" value="CHROMOSOME 1, WHOLE GENOME SHOTGUN SEQUENCE"/>
    <property type="match status" value="1"/>
</dbReference>
<dbReference type="Pfam" id="PF07940">
    <property type="entry name" value="Hepar_II_III_C"/>
    <property type="match status" value="1"/>
</dbReference>
<dbReference type="GO" id="GO:0030245">
    <property type="term" value="P:cellulose catabolic process"/>
    <property type="evidence" value="ECO:0007669"/>
    <property type="project" value="UniProtKB-KW"/>
</dbReference>
<feature type="region of interest" description="Disordered" evidence="8">
    <location>
        <begin position="2109"/>
        <end position="2128"/>
    </location>
</feature>
<accession>A0AA96RLT9</accession>
<evidence type="ECO:0000256" key="1">
    <source>
        <dbReference type="ARBA" id="ARBA00004196"/>
    </source>
</evidence>
<feature type="domain" description="Fibronectin type-III" evidence="10">
    <location>
        <begin position="1865"/>
        <end position="1951"/>
    </location>
</feature>
<evidence type="ECO:0000259" key="9">
    <source>
        <dbReference type="PROSITE" id="PS50022"/>
    </source>
</evidence>
<dbReference type="EMBL" id="CP130319">
    <property type="protein sequence ID" value="WNR45769.1"/>
    <property type="molecule type" value="Genomic_DNA"/>
</dbReference>
<dbReference type="Gene3D" id="2.60.40.10">
    <property type="entry name" value="Immunoglobulins"/>
    <property type="match status" value="3"/>
</dbReference>
<dbReference type="InterPro" id="IPR008979">
    <property type="entry name" value="Galactose-bd-like_sf"/>
</dbReference>
<comment type="subcellular location">
    <subcellularLocation>
        <location evidence="1">Cell envelope</location>
    </subcellularLocation>
    <subcellularLocation>
        <location evidence="2">Secreted</location>
    </subcellularLocation>
</comment>
<dbReference type="InterPro" id="IPR008929">
    <property type="entry name" value="Chondroitin_lyas"/>
</dbReference>
<dbReference type="PROSITE" id="PS50022">
    <property type="entry name" value="FA58C_3"/>
    <property type="match status" value="1"/>
</dbReference>
<evidence type="ECO:0000259" key="10">
    <source>
        <dbReference type="PROSITE" id="PS50853"/>
    </source>
</evidence>
<protein>
    <submittedName>
        <fullName evidence="11">Ig-like domain-containing protein</fullName>
    </submittedName>
</protein>
<dbReference type="SUPFAM" id="SSF48230">
    <property type="entry name" value="Chondroitin AC/alginate lyase"/>
    <property type="match status" value="1"/>
</dbReference>
<dbReference type="Gene3D" id="2.60.40.1080">
    <property type="match status" value="2"/>
</dbReference>
<dbReference type="InterPro" id="IPR055372">
    <property type="entry name" value="CBM96"/>
</dbReference>
<dbReference type="GO" id="GO:0005576">
    <property type="term" value="C:extracellular region"/>
    <property type="evidence" value="ECO:0007669"/>
    <property type="project" value="UniProtKB-SubCell"/>
</dbReference>
<dbReference type="InterPro" id="IPR013320">
    <property type="entry name" value="ConA-like_dom_sf"/>
</dbReference>
<dbReference type="SMART" id="SM00060">
    <property type="entry name" value="FN3"/>
    <property type="match status" value="1"/>
</dbReference>
<dbReference type="InterPro" id="IPR014756">
    <property type="entry name" value="Ig_E-set"/>
</dbReference>
<dbReference type="CDD" id="cd00063">
    <property type="entry name" value="FN3"/>
    <property type="match status" value="1"/>
</dbReference>
<evidence type="ECO:0000256" key="2">
    <source>
        <dbReference type="ARBA" id="ARBA00004613"/>
    </source>
</evidence>
<dbReference type="InterPro" id="IPR012480">
    <property type="entry name" value="Hepar_II_III_C"/>
</dbReference>
<dbReference type="SUPFAM" id="SSF49785">
    <property type="entry name" value="Galactose-binding domain-like"/>
    <property type="match status" value="1"/>
</dbReference>
<dbReference type="Pfam" id="PF00754">
    <property type="entry name" value="F5_F8_type_C"/>
    <property type="match status" value="1"/>
</dbReference>
<evidence type="ECO:0000256" key="6">
    <source>
        <dbReference type="ARBA" id="ARBA00023277"/>
    </source>
</evidence>
<evidence type="ECO:0000313" key="11">
    <source>
        <dbReference type="EMBL" id="WNR45769.1"/>
    </source>
</evidence>
<sequence length="2379" mass="253538">MIKFVRIRSIIKFMLSALLVLSSLGSSWLPLEKAFAAGNKPFTIGFESSESYTMNADVYNQPASGVKWGRGTNTVLFKVDPTAGKTGAGLRSQSTGAQFEQIRFLPTAAELGVQPGPPLNSKMSFSLDVNMNDQPGAYAQDWEVGIRDLNGTNQGYAITLSINADGTIQYKNGGTWISVKQSDQTTVMKLVPNTYATISGILDYATKKYKLYVNGVPQSSGGNISFTSSIVDEFGYIAIKKLSTAPKNISLDNVTMGLNAAPELTNAIVGNDARTITLQFDRQLQNQLAALQSSVSLATYGNSFSPLQSNDQVFIQGNSISIQLAAPLLGSENVLKISGGALTDIYGNTNAIDILTPPLKGLSEAAPSLPPVLTGETVNPTNTTVTLQFDQPIMANTTNLKEMASIASDGVQFKPLGENDQIFIQGNTIVIRLGYGLKGTENKIKLQANAIRSLNGGAVLGNAIVTDSLRGVTEPTMRSLLNEHPRLLATKADFQRIQTHVANQTSPYKEWFAKLDHDAQGMLQLAPSTYNVTSGEGLLATSRQVLTRVQTLAMMYRVQKESNIALATAYANRAWTELNTAAAFPDWYPYHFLDTAEMTAAFAIGYDWLYDYLDESQKLVVRNAIVNKGLLPGKATYDSHYNGAPKPVDKDNWGDFGRNGWVTINNNWNFVTNGGLGLGALAIGDEEPVLSEQIIQFTKRSLPNVTTEFAPDGGWMEGATYWSYAVDYFTTYIASLQSSLGTDMGLLSTPALDQTSLYPIYLSGSTGQAVNFGDGLTASSSTPAMFYYAKQFHHPEYARWRKALTLGEPKDLIWYDPAYDKSLNESQTPLDKYFGKVELFSMRSSWDQSSGTSVSFKAGDNLAASHGDLDVGTFVMDALGVRWAQDFGLDSYLLPNYFQTGASGERWKYYTKRAEGHNTLLVNPGTAPDQDPTAKAVISRFGSSEQEAFAIADLTSVYKDVYAQGGSLTRGIRLFDNRRSVMVQDELVTQVPVELWWSMHTAAETELSGDGKSIILKSENKRLKMTIVSPAAASFTVRNSDYLSPAMSSSPLENSRAGIQNVTIYMPNAGTTTLSVLMTPYYAGDVLDEPVASLKPLAQWSVDASPAAKLDSIAIDGIPISNFQPGNFSYSRILPLGATIPNVTASVSDPDLEVHVIQADLLQGSAWVEVQSRTHTKQNSRYKVSFIYPIDSGSILSYSGFQPGNTPENTLDGNGSTRWSAQGAGQWIQYNLGQDQLISEVQLAFNQSDARKYTFDVLVSTDGITYTKVLDRVISSLTPATNPVEYPLQSFSFSPIAARLVKIVGYGSTVNDWNNYTEVRIGNVTPVLTPMPASLESVAVNPEATQVLIGKQTRLTVTGKLTNGSEVSKAQFAAIKYRSSDSSVLTINEDGVVTGHKLGRAFIAADVTYQGVTRKGVTQVIVRDRSSYTVSASADSYVNNGGNASSNYGAATRMLVKLNSQAGLDRRTFLQFDLSDVPAGSTGAKLYLFGDQDNDTGDFAVWGVGDSWTERGLTYQNMPQQQGNPIVGNVKFSVGSGSWKSIDITPYVNNQLSAGDKIISLEVVGTSNATLAGLESREGVNGAYLLFSYPLILTTGVSVSPSEFELTVGAERDLEAVVTPADAYNPTTVWSSSDTAVAVVDAQTGKVKAIGEGKATITVMTEEGGHSAVSLLTVKSIPPPAPPVVVSPIDAVVTRSGQVVISLQAEFGVIVKVRNGAEVIATAVGAGDTAVSVPLPVLADGVYLLTATSTDAKGKESEAATIPTITVAVTPADVTPTIASYNKGAPLDVDFTITANGNEFSGLQNGAYTLVPKVDYTVSGDVYRIKSSYLSTLPVGTATITFDFATAADKQVTIQVTPDTLPPSIPEGLQVTGTSKNSVSLAWSASADAGGTVTYELYCGAERVAAGITQTTYTAAGLQPDTAYSFSVRAVDSAGNASDLSSAVTVDLKPPVTVSSTSPAQPDGQSGWYRNPVTITLTATDNMSGVDKTEYSLDGGASWMPYTAPVTVNDNGQRTFLFRSKDKEGNVEVAQSLSLQLDTNSPISSAALAPAQPDGQIGWYRTPVSIDLSTVDAVSGVASTEYTIDGGVSWLPYAGTIVIGQEGQTTVGYRSTDKAGNQETTRSVSVSVDSTAPAASATVASTQGGQNGWYSHPVTVTLNAADNLSGVTQTLYSLDGGAHWNVYTGAFQVSQDGSYTILYRSKDNAGNEESVKTIVFDVDATAPVIAVGIPTEGGRYRDTDNLKVQFSVTESGGSGLATETTTATLDGSIVQNGQSIDLTGLALGNHTFVVSASDQAGNVNTVTITFLVYADRDSLNAQINRFATSGAIDSSGVANSLRAKVKAGSYSDLIAELQSQSGKHIKASAAALLIRDAQHILSH</sequence>
<keyword evidence="7" id="KW-0624">Polysaccharide degradation</keyword>
<keyword evidence="6" id="KW-0119">Carbohydrate metabolism</keyword>
<gene>
    <name evidence="11" type="ORF">MJB10_06615</name>
</gene>
<keyword evidence="4" id="KW-0732">Signal</keyword>
<feature type="compositionally biased region" description="Polar residues" evidence="8">
    <location>
        <begin position="2109"/>
        <end position="2122"/>
    </location>
</feature>
<evidence type="ECO:0000313" key="12">
    <source>
        <dbReference type="Proteomes" id="UP001304650"/>
    </source>
</evidence>
<evidence type="ECO:0000256" key="8">
    <source>
        <dbReference type="SAM" id="MobiDB-lite"/>
    </source>
</evidence>
<dbReference type="Gene3D" id="3.30.1920.20">
    <property type="match status" value="3"/>
</dbReference>
<evidence type="ECO:0000256" key="7">
    <source>
        <dbReference type="ARBA" id="ARBA00023326"/>
    </source>
</evidence>
<dbReference type="PANTHER" id="PTHR38045:SF1">
    <property type="entry name" value="HEPARINASE II_III-LIKE PROTEIN"/>
    <property type="match status" value="1"/>
</dbReference>
<dbReference type="Proteomes" id="UP001304650">
    <property type="component" value="Chromosome"/>
</dbReference>
<dbReference type="GO" id="GO:0030313">
    <property type="term" value="C:cell envelope"/>
    <property type="evidence" value="ECO:0007669"/>
    <property type="project" value="UniProtKB-SubCell"/>
</dbReference>
<proteinExistence type="predicted"/>